<dbReference type="PANTHER" id="PTHR30619">
    <property type="entry name" value="DNA INTERNALIZATION/COMPETENCE PROTEIN COMEC/REC2"/>
    <property type="match status" value="1"/>
</dbReference>
<dbReference type="PATRIC" id="fig|1033806.13.peg.2765"/>
<dbReference type="InterPro" id="IPR052159">
    <property type="entry name" value="Competence_DNA_uptake"/>
</dbReference>
<dbReference type="Gene3D" id="2.60.40.1260">
    <property type="entry name" value="Lamin Tail domain"/>
    <property type="match status" value="1"/>
</dbReference>
<comment type="caution">
    <text evidence="3">The sequence shown here is derived from an EMBL/GenBank/DDBJ whole genome shotgun (WGS) entry which is preliminary data.</text>
</comment>
<dbReference type="RefSeq" id="WP_008524905.1">
    <property type="nucleotide sequence ID" value="NC_021913.1"/>
</dbReference>
<dbReference type="SUPFAM" id="SSF74853">
    <property type="entry name" value="Lamin A/C globular tail domain"/>
    <property type="match status" value="1"/>
</dbReference>
<evidence type="ECO:0000259" key="2">
    <source>
        <dbReference type="PROSITE" id="PS51841"/>
    </source>
</evidence>
<feature type="domain" description="LTD" evidence="2">
    <location>
        <begin position="395"/>
        <end position="513"/>
    </location>
</feature>
<dbReference type="EMBL" id="AFNT02000050">
    <property type="protein sequence ID" value="ERJ04932.1"/>
    <property type="molecule type" value="Genomic_DNA"/>
</dbReference>
<feature type="region of interest" description="Disordered" evidence="1">
    <location>
        <begin position="331"/>
        <end position="404"/>
    </location>
</feature>
<dbReference type="InterPro" id="IPR036415">
    <property type="entry name" value="Lamin_tail_dom_sf"/>
</dbReference>
<protein>
    <submittedName>
        <fullName evidence="3">Competence-like protein</fullName>
    </submittedName>
</protein>
<evidence type="ECO:0000313" key="3">
    <source>
        <dbReference type="EMBL" id="ERJ04932.1"/>
    </source>
</evidence>
<dbReference type="Gene3D" id="3.60.15.10">
    <property type="entry name" value="Ribonuclease Z/Hydroxyacylglutathione hydrolase-like"/>
    <property type="match status" value="1"/>
</dbReference>
<dbReference type="PANTHER" id="PTHR30619:SF1">
    <property type="entry name" value="RECOMBINATION PROTEIN 2"/>
    <property type="match status" value="1"/>
</dbReference>
<name>F7PLD7_9EURY</name>
<accession>F7PLD7</accession>
<evidence type="ECO:0000256" key="1">
    <source>
        <dbReference type="SAM" id="MobiDB-lite"/>
    </source>
</evidence>
<dbReference type="PROSITE" id="PS51841">
    <property type="entry name" value="LTD"/>
    <property type="match status" value="1"/>
</dbReference>
<gene>
    <name evidence="3" type="ORF">HLRTI_003107</name>
</gene>
<feature type="compositionally biased region" description="Low complexity" evidence="1">
    <location>
        <begin position="355"/>
        <end position="403"/>
    </location>
</feature>
<dbReference type="eggNOG" id="arCOG08231">
    <property type="taxonomic scope" value="Archaea"/>
</dbReference>
<dbReference type="OrthoDB" id="3327at2157"/>
<sequence>MDGRRLLVVLVVGVLLALAGCSGTTTDATPAETLIETTTLTDATTPTASPATTPGETSSTTPTDPDGTLSVHYLNVGQGSATLVVGPTGETMLIDSGDWRDDGEIVLDYLRQLDIDGLDYLVTSHADADHIGGHAAVIEYFETEGEGIGAVYDPGITSTSNTYERYLDAIEDYNVTLYQTRAGDEIPLKNVNAQVLAPPEDYIANGDRNENSLVMRLAFGKTSMLLPGDGETASEEYLRTEYGDALNVSVLAAGHHGSQSSTGDAFLDTTAPQIAVISSAYDSQYGHPDEAVLQRLAERSIRTYWTATHGNIQLRTNGSALTVATQAVAPTSPLDLRDGSPVEPGNTDPLEDRTIVSTTGTVTTPVATDGGSTTPTATETPTATTTPTATETPTATATPTATESGTLAIAEIHEDAQGTERENLNDEYVVFENTGDEALDLSGWTVDDAADHTYTFPSGFTLDPGAQVTLHTGSGTDSATDLYWGSGSPIWNNAGDTVFVHDDEGTPVLTEEY</sequence>
<feature type="compositionally biased region" description="Low complexity" evidence="1">
    <location>
        <begin position="36"/>
        <end position="69"/>
    </location>
</feature>
<dbReference type="InterPro" id="IPR035681">
    <property type="entry name" value="ComA-like_MBL"/>
</dbReference>
<dbReference type="eggNOG" id="arCOG03009">
    <property type="taxonomic scope" value="Archaea"/>
</dbReference>
<dbReference type="SUPFAM" id="SSF56281">
    <property type="entry name" value="Metallo-hydrolase/oxidoreductase"/>
    <property type="match status" value="1"/>
</dbReference>
<dbReference type="InterPro" id="IPR001279">
    <property type="entry name" value="Metallo-B-lactamas"/>
</dbReference>
<dbReference type="SMART" id="SM00849">
    <property type="entry name" value="Lactamase_B"/>
    <property type="match status" value="1"/>
</dbReference>
<dbReference type="InterPro" id="IPR036866">
    <property type="entry name" value="RibonucZ/Hydroxyglut_hydro"/>
</dbReference>
<organism evidence="3 4">
    <name type="scientific">Halorhabdus tiamatea SARL4B</name>
    <dbReference type="NCBI Taxonomy" id="1033806"/>
    <lineage>
        <taxon>Archaea</taxon>
        <taxon>Methanobacteriati</taxon>
        <taxon>Methanobacteriota</taxon>
        <taxon>Stenosarchaea group</taxon>
        <taxon>Halobacteria</taxon>
        <taxon>Halobacteriales</taxon>
        <taxon>Haloarculaceae</taxon>
        <taxon>Halorhabdus</taxon>
    </lineage>
</organism>
<proteinExistence type="predicted"/>
<dbReference type="CDD" id="cd07731">
    <property type="entry name" value="ComA-like_MBL-fold"/>
    <property type="match status" value="1"/>
</dbReference>
<evidence type="ECO:0000313" key="4">
    <source>
        <dbReference type="Proteomes" id="UP000003861"/>
    </source>
</evidence>
<dbReference type="Proteomes" id="UP000003861">
    <property type="component" value="Unassembled WGS sequence"/>
</dbReference>
<reference evidence="3 4" key="2">
    <citation type="journal article" date="2013" name="PLoS ONE">
        <title>INDIGO - INtegrated Data Warehouse of MIcrobial GenOmes with Examples from the Red Sea Extremophiles.</title>
        <authorList>
            <person name="Alam I."/>
            <person name="Antunes A."/>
            <person name="Kamau A.A."/>
            <person name="Ba Alawi W."/>
            <person name="Kalkatawi M."/>
            <person name="Stingl U."/>
            <person name="Bajic V.B."/>
        </authorList>
    </citation>
    <scope>NUCLEOTIDE SEQUENCE [LARGE SCALE GENOMIC DNA]</scope>
    <source>
        <strain evidence="3 4">SARL4B</strain>
    </source>
</reference>
<dbReference type="GeneID" id="23797626"/>
<dbReference type="Pfam" id="PF00753">
    <property type="entry name" value="Lactamase_B"/>
    <property type="match status" value="1"/>
</dbReference>
<feature type="region of interest" description="Disordered" evidence="1">
    <location>
        <begin position="36"/>
        <end position="70"/>
    </location>
</feature>
<dbReference type="InterPro" id="IPR001322">
    <property type="entry name" value="Lamin_tail_dom"/>
</dbReference>
<dbReference type="PROSITE" id="PS51257">
    <property type="entry name" value="PROKAR_LIPOPROTEIN"/>
    <property type="match status" value="1"/>
</dbReference>
<dbReference type="AlphaFoldDB" id="F7PLD7"/>
<reference evidence="3 4" key="1">
    <citation type="journal article" date="2011" name="J. Bacteriol.">
        <title>Genome sequence of Halorhabdus tiamatea, the first archaeon isolated from a deep-sea anoxic brine lake.</title>
        <authorList>
            <person name="Antunes A."/>
            <person name="Alam I."/>
            <person name="Bajic V.B."/>
            <person name="Stingl U."/>
        </authorList>
    </citation>
    <scope>NUCLEOTIDE SEQUENCE [LARGE SCALE GENOMIC DNA]</scope>
    <source>
        <strain evidence="3 4">SARL4B</strain>
    </source>
</reference>
<dbReference type="Pfam" id="PF00932">
    <property type="entry name" value="LTD"/>
    <property type="match status" value="1"/>
</dbReference>